<dbReference type="Gene3D" id="1.10.443.10">
    <property type="entry name" value="Intergrase catalytic core"/>
    <property type="match status" value="1"/>
</dbReference>
<protein>
    <submittedName>
        <fullName evidence="3">Tyrosine-type recombinase/integrase</fullName>
    </submittedName>
</protein>
<dbReference type="GO" id="GO:0006310">
    <property type="term" value="P:DNA recombination"/>
    <property type="evidence" value="ECO:0007669"/>
    <property type="project" value="UniProtKB-KW"/>
</dbReference>
<dbReference type="PROSITE" id="PS51898">
    <property type="entry name" value="TYR_RECOMBINASE"/>
    <property type="match status" value="1"/>
</dbReference>
<dbReference type="EMBL" id="JACXWD010000058">
    <property type="protein sequence ID" value="MBD3869075.1"/>
    <property type="molecule type" value="Genomic_DNA"/>
</dbReference>
<keyword evidence="1" id="KW-0233">DNA recombination</keyword>
<feature type="domain" description="Tyr recombinase" evidence="2">
    <location>
        <begin position="1"/>
        <end position="48"/>
    </location>
</feature>
<accession>A0A8J7C2D0</accession>
<reference evidence="3 4" key="1">
    <citation type="submission" date="2020-08" db="EMBL/GenBank/DDBJ databases">
        <title>Acidobacteriota in marine sediments use diverse sulfur dissimilation pathways.</title>
        <authorList>
            <person name="Wasmund K."/>
        </authorList>
    </citation>
    <scope>NUCLEOTIDE SEQUENCE [LARGE SCALE GENOMIC DNA]</scope>
    <source>
        <strain evidence="3">MAG AM4</strain>
    </source>
</reference>
<dbReference type="SUPFAM" id="SSF56349">
    <property type="entry name" value="DNA breaking-rejoining enzymes"/>
    <property type="match status" value="1"/>
</dbReference>
<dbReference type="GO" id="GO:0003677">
    <property type="term" value="F:DNA binding"/>
    <property type="evidence" value="ECO:0007669"/>
    <property type="project" value="InterPro"/>
</dbReference>
<evidence type="ECO:0000313" key="3">
    <source>
        <dbReference type="EMBL" id="MBD3869075.1"/>
    </source>
</evidence>
<proteinExistence type="predicted"/>
<dbReference type="GO" id="GO:0015074">
    <property type="term" value="P:DNA integration"/>
    <property type="evidence" value="ECO:0007669"/>
    <property type="project" value="InterPro"/>
</dbReference>
<feature type="non-terminal residue" evidence="3">
    <location>
        <position position="1"/>
    </location>
</feature>
<dbReference type="Pfam" id="PF00589">
    <property type="entry name" value="Phage_integrase"/>
    <property type="match status" value="1"/>
</dbReference>
<evidence type="ECO:0000256" key="1">
    <source>
        <dbReference type="ARBA" id="ARBA00023172"/>
    </source>
</evidence>
<dbReference type="InterPro" id="IPR011010">
    <property type="entry name" value="DNA_brk_join_enz"/>
</dbReference>
<organism evidence="3 4">
    <name type="scientific">Candidatus Polarisedimenticola svalbardensis</name>
    <dbReference type="NCBI Taxonomy" id="2886004"/>
    <lineage>
        <taxon>Bacteria</taxon>
        <taxon>Pseudomonadati</taxon>
        <taxon>Acidobacteriota</taxon>
        <taxon>Candidatus Polarisedimenticolia</taxon>
        <taxon>Candidatus Polarisedimenticolales</taxon>
        <taxon>Candidatus Polarisedimenticolaceae</taxon>
        <taxon>Candidatus Polarisedimenticola</taxon>
    </lineage>
</organism>
<dbReference type="InterPro" id="IPR013762">
    <property type="entry name" value="Integrase-like_cat_sf"/>
</dbReference>
<evidence type="ECO:0000259" key="2">
    <source>
        <dbReference type="PROSITE" id="PS51898"/>
    </source>
</evidence>
<evidence type="ECO:0000313" key="4">
    <source>
        <dbReference type="Proteomes" id="UP000648239"/>
    </source>
</evidence>
<dbReference type="InterPro" id="IPR002104">
    <property type="entry name" value="Integrase_catalytic"/>
</dbReference>
<dbReference type="AlphaFoldDB" id="A0A8J7C2D0"/>
<comment type="caution">
    <text evidence="3">The sequence shown here is derived from an EMBL/GenBank/DDBJ whole genome shotgun (WGS) entry which is preliminary data.</text>
</comment>
<gene>
    <name evidence="3" type="ORF">IFK94_13210</name>
</gene>
<name>A0A8J7C2D0_9BACT</name>
<dbReference type="Proteomes" id="UP000648239">
    <property type="component" value="Unassembled WGS sequence"/>
</dbReference>
<sequence length="73" mass="7837">LLRHTFCSHLAMLGATTKAIQELAGHKDLTTTQMYMHLSPAALEDAIRLLDGDGHGTNRGEIVEAAGTENPSH</sequence>